<proteinExistence type="predicted"/>
<dbReference type="EMBL" id="JACSQG010000002">
    <property type="protein sequence ID" value="MBD7976864.1"/>
    <property type="molecule type" value="Genomic_DNA"/>
</dbReference>
<comment type="caution">
    <text evidence="1">The sequence shown here is derived from an EMBL/GenBank/DDBJ whole genome shotgun (WGS) entry which is preliminary data.</text>
</comment>
<dbReference type="Proteomes" id="UP000611945">
    <property type="component" value="Unassembled WGS sequence"/>
</dbReference>
<organism evidence="1 2">
    <name type="scientific">Serpens gallinarum</name>
    <dbReference type="NCBI Taxonomy" id="2763075"/>
    <lineage>
        <taxon>Bacteria</taxon>
        <taxon>Pseudomonadati</taxon>
        <taxon>Pseudomonadota</taxon>
        <taxon>Gammaproteobacteria</taxon>
        <taxon>Pseudomonadales</taxon>
        <taxon>Pseudomonadaceae</taxon>
        <taxon>Pseudomonas</taxon>
    </lineage>
</organism>
<gene>
    <name evidence="1" type="ORF">H9642_06635</name>
</gene>
<dbReference type="RefSeq" id="WP_251835636.1">
    <property type="nucleotide sequence ID" value="NZ_JACSQG010000002.1"/>
</dbReference>
<evidence type="ECO:0000313" key="1">
    <source>
        <dbReference type="EMBL" id="MBD7976864.1"/>
    </source>
</evidence>
<name>A0ABR8TMJ5_9PSED</name>
<reference evidence="1 2" key="1">
    <citation type="submission" date="2020-08" db="EMBL/GenBank/DDBJ databases">
        <title>A Genomic Blueprint of the Chicken Gut Microbiome.</title>
        <authorList>
            <person name="Gilroy R."/>
            <person name="Ravi A."/>
            <person name="Getino M."/>
            <person name="Pursley I."/>
            <person name="Horton D.L."/>
            <person name="Alikhan N.-F."/>
            <person name="Baker D."/>
            <person name="Gharbi K."/>
            <person name="Hall N."/>
            <person name="Watson M."/>
            <person name="Adriaenssens E.M."/>
            <person name="Foster-Nyarko E."/>
            <person name="Jarju S."/>
            <person name="Secka A."/>
            <person name="Antonio M."/>
            <person name="Oren A."/>
            <person name="Chaudhuri R."/>
            <person name="La Ragione R.M."/>
            <person name="Hildebrand F."/>
            <person name="Pallen M.J."/>
        </authorList>
    </citation>
    <scope>NUCLEOTIDE SEQUENCE [LARGE SCALE GENOMIC DNA]</scope>
    <source>
        <strain evidence="1 2">Sa2CUA2</strain>
    </source>
</reference>
<keyword evidence="2" id="KW-1185">Reference proteome</keyword>
<accession>A0ABR8TMJ5</accession>
<evidence type="ECO:0008006" key="3">
    <source>
        <dbReference type="Google" id="ProtNLM"/>
    </source>
</evidence>
<protein>
    <recommendedName>
        <fullName evidence="3">Flagellar protein FliT</fullName>
    </recommendedName>
</protein>
<evidence type="ECO:0000313" key="2">
    <source>
        <dbReference type="Proteomes" id="UP000611945"/>
    </source>
</evidence>
<sequence>MPPANELQRLHNLKVQLERVLHLDDWDAIREIDRSLRDILLSLRKQGDEPSAELLAACRDVQHLHGLARQRCQEECQRLRVLLDSHEQPADGRSAYAWVESLR</sequence>